<protein>
    <submittedName>
        <fullName evidence="1">Uncharacterized protein</fullName>
    </submittedName>
</protein>
<organism evidence="1">
    <name type="scientific">bioreactor metagenome</name>
    <dbReference type="NCBI Taxonomy" id="1076179"/>
    <lineage>
        <taxon>unclassified sequences</taxon>
        <taxon>metagenomes</taxon>
        <taxon>ecological metagenomes</taxon>
    </lineage>
</organism>
<evidence type="ECO:0000313" key="1">
    <source>
        <dbReference type="EMBL" id="MPN24381.1"/>
    </source>
</evidence>
<dbReference type="AlphaFoldDB" id="A0A645GBW2"/>
<sequence length="120" mass="13665">MIDHIGKDDAARFVALQQHPGRFARLECLIEFHLSGIQVGRRHFFTFVGAGFNAYPAILSTLLNKAGVVDACIVYREHRRPDTLAMEIDLLFKTGGPKTQCDQQPDKYENEHRFFFIDPG</sequence>
<dbReference type="EMBL" id="VSSQ01073218">
    <property type="protein sequence ID" value="MPN24381.1"/>
    <property type="molecule type" value="Genomic_DNA"/>
</dbReference>
<reference evidence="1" key="1">
    <citation type="submission" date="2019-08" db="EMBL/GenBank/DDBJ databases">
        <authorList>
            <person name="Kucharzyk K."/>
            <person name="Murdoch R.W."/>
            <person name="Higgins S."/>
            <person name="Loffler F."/>
        </authorList>
    </citation>
    <scope>NUCLEOTIDE SEQUENCE</scope>
</reference>
<accession>A0A645GBW2</accession>
<gene>
    <name evidence="1" type="ORF">SDC9_171779</name>
</gene>
<proteinExistence type="predicted"/>
<comment type="caution">
    <text evidence="1">The sequence shown here is derived from an EMBL/GenBank/DDBJ whole genome shotgun (WGS) entry which is preliminary data.</text>
</comment>
<name>A0A645GBW2_9ZZZZ</name>